<keyword evidence="3" id="KW-1133">Transmembrane helix</keyword>
<feature type="domain" description="Response regulatory" evidence="6">
    <location>
        <begin position="3"/>
        <end position="117"/>
    </location>
</feature>
<evidence type="ECO:0000256" key="4">
    <source>
        <dbReference type="ARBA" id="ARBA00023136"/>
    </source>
</evidence>
<protein>
    <submittedName>
        <fullName evidence="8">Putative transcriptional regulatory protein pdtaR</fullName>
    </submittedName>
</protein>
<keyword evidence="4" id="KW-0472">Membrane</keyword>
<dbReference type="Pfam" id="PF03861">
    <property type="entry name" value="ANTAR"/>
    <property type="match status" value="1"/>
</dbReference>
<keyword evidence="9" id="KW-1185">Reference proteome</keyword>
<dbReference type="Proteomes" id="UP000502041">
    <property type="component" value="Chromosome"/>
</dbReference>
<keyword evidence="2" id="KW-0812">Transmembrane</keyword>
<evidence type="ECO:0000256" key="3">
    <source>
        <dbReference type="ARBA" id="ARBA00022989"/>
    </source>
</evidence>
<evidence type="ECO:0000256" key="1">
    <source>
        <dbReference type="ARBA" id="ARBA00004141"/>
    </source>
</evidence>
<evidence type="ECO:0000256" key="2">
    <source>
        <dbReference type="ARBA" id="ARBA00022692"/>
    </source>
</evidence>
<organism evidence="8 9">
    <name type="scientific">Polaromonas vacuolata</name>
    <dbReference type="NCBI Taxonomy" id="37448"/>
    <lineage>
        <taxon>Bacteria</taxon>
        <taxon>Pseudomonadati</taxon>
        <taxon>Pseudomonadota</taxon>
        <taxon>Betaproteobacteria</taxon>
        <taxon>Burkholderiales</taxon>
        <taxon>Comamonadaceae</taxon>
        <taxon>Polaromonas</taxon>
    </lineage>
</organism>
<dbReference type="RefSeq" id="WP_168922523.1">
    <property type="nucleotide sequence ID" value="NZ_CP051461.1"/>
</dbReference>
<dbReference type="InterPro" id="IPR001789">
    <property type="entry name" value="Sig_transdc_resp-reg_receiver"/>
</dbReference>
<dbReference type="Gene3D" id="1.10.10.10">
    <property type="entry name" value="Winged helix-like DNA-binding domain superfamily/Winged helix DNA-binding domain"/>
    <property type="match status" value="1"/>
</dbReference>
<dbReference type="Gene3D" id="3.40.50.2300">
    <property type="match status" value="1"/>
</dbReference>
<dbReference type="KEGG" id="pvac:HC248_02246"/>
<dbReference type="InterPro" id="IPR011006">
    <property type="entry name" value="CheY-like_superfamily"/>
</dbReference>
<comment type="caution">
    <text evidence="5">Lacks conserved residue(s) required for the propagation of feature annotation.</text>
</comment>
<dbReference type="InterPro" id="IPR005561">
    <property type="entry name" value="ANTAR"/>
</dbReference>
<dbReference type="EMBL" id="CP051461">
    <property type="protein sequence ID" value="QJC56935.1"/>
    <property type="molecule type" value="Genomic_DNA"/>
</dbReference>
<dbReference type="PROSITE" id="PS50110">
    <property type="entry name" value="RESPONSE_REGULATORY"/>
    <property type="match status" value="1"/>
</dbReference>
<dbReference type="GO" id="GO:0003723">
    <property type="term" value="F:RNA binding"/>
    <property type="evidence" value="ECO:0007669"/>
    <property type="project" value="InterPro"/>
</dbReference>
<sequence length="428" mass="47285">MTSALLFLNGPANTLDLKDDLDAAGIACVASVSDSDKLLHEVIHFSPEILICIDRLPGQALFDALRLIAEHAPCPVLMFTNDGDAERISLAVQANVHAYVINAYNKARLRPLIQLAIARFEKEQLLAVQMRDLSSRFEERKMVDRAKAILMRARKISDDDAYQMLRSASMQTNQRVGQVSQHIIHSARFAEDLNRSGQLRMFSQRLIKLVLLDLAGHKTVQGASLKDSMLHVDISLADLSKSLSQPTFGDLLLMTQNAWNPFRHALQLPPQAEQIGKLDALGEAFLEQAERLTASLENAASMAPLRLLNQSGRQRMLSQRYAKFALLLGFGNNSARVAMAQVALEFDTALKELTALPLSSSEIRTALASAALCWQQMQTSAVAISQAGTNKDVQRQQVTALALFSEQLLDLFELLTHAYERSLQTLVG</sequence>
<dbReference type="InterPro" id="IPR029095">
    <property type="entry name" value="NarX-like_N"/>
</dbReference>
<proteinExistence type="predicted"/>
<evidence type="ECO:0000313" key="9">
    <source>
        <dbReference type="Proteomes" id="UP000502041"/>
    </source>
</evidence>
<dbReference type="GO" id="GO:0016020">
    <property type="term" value="C:membrane"/>
    <property type="evidence" value="ECO:0007669"/>
    <property type="project" value="UniProtKB-SubCell"/>
</dbReference>
<name>A0A6H2HAP8_9BURK</name>
<gene>
    <name evidence="8" type="primary">pdtaR</name>
    <name evidence="8" type="ORF">HC248_02246</name>
</gene>
<dbReference type="GO" id="GO:0000160">
    <property type="term" value="P:phosphorelay signal transduction system"/>
    <property type="evidence" value="ECO:0007669"/>
    <property type="project" value="InterPro"/>
</dbReference>
<reference evidence="8 9" key="1">
    <citation type="submission" date="2020-04" db="EMBL/GenBank/DDBJ databases">
        <title>Complete genome of a Psychrophilic, Marine, Gas Vacuolate Bacterium Polaromonas vacuolata KCTC 22033T.</title>
        <authorList>
            <person name="Hwang K."/>
            <person name="Kim K.M."/>
        </authorList>
    </citation>
    <scope>NUCLEOTIDE SEQUENCE [LARGE SCALE GENOMIC DNA]</scope>
    <source>
        <strain evidence="8 9">KCTC 22033</strain>
    </source>
</reference>
<evidence type="ECO:0000256" key="5">
    <source>
        <dbReference type="PROSITE-ProRule" id="PRU00169"/>
    </source>
</evidence>
<dbReference type="InterPro" id="IPR036388">
    <property type="entry name" value="WH-like_DNA-bd_sf"/>
</dbReference>
<feature type="domain" description="ANTAR" evidence="7">
    <location>
        <begin position="123"/>
        <end position="184"/>
    </location>
</feature>
<dbReference type="SUPFAM" id="SSF52172">
    <property type="entry name" value="CheY-like"/>
    <property type="match status" value="1"/>
</dbReference>
<evidence type="ECO:0000259" key="7">
    <source>
        <dbReference type="PROSITE" id="PS50921"/>
    </source>
</evidence>
<accession>A0A6H2HAP8</accession>
<dbReference type="PROSITE" id="PS50921">
    <property type="entry name" value="ANTAR"/>
    <property type="match status" value="1"/>
</dbReference>
<dbReference type="SMART" id="SM01012">
    <property type="entry name" value="ANTAR"/>
    <property type="match status" value="1"/>
</dbReference>
<comment type="subcellular location">
    <subcellularLocation>
        <location evidence="1">Membrane</location>
        <topology evidence="1">Multi-pass membrane protein</topology>
    </subcellularLocation>
</comment>
<dbReference type="Pfam" id="PF13675">
    <property type="entry name" value="PilJ"/>
    <property type="match status" value="2"/>
</dbReference>
<evidence type="ECO:0000313" key="8">
    <source>
        <dbReference type="EMBL" id="QJC56935.1"/>
    </source>
</evidence>
<evidence type="ECO:0000259" key="6">
    <source>
        <dbReference type="PROSITE" id="PS50110"/>
    </source>
</evidence>
<dbReference type="AlphaFoldDB" id="A0A6H2HAP8"/>